<keyword evidence="1" id="KW-0805">Transcription regulation</keyword>
<dbReference type="InterPro" id="IPR018062">
    <property type="entry name" value="HTH_AraC-typ_CS"/>
</dbReference>
<dbReference type="InterPro" id="IPR020449">
    <property type="entry name" value="Tscrpt_reg_AraC-type_HTH"/>
</dbReference>
<evidence type="ECO:0000256" key="1">
    <source>
        <dbReference type="ARBA" id="ARBA00023015"/>
    </source>
</evidence>
<dbReference type="InterPro" id="IPR018060">
    <property type="entry name" value="HTH_AraC"/>
</dbReference>
<dbReference type="GO" id="GO:0043565">
    <property type="term" value="F:sequence-specific DNA binding"/>
    <property type="evidence" value="ECO:0007669"/>
    <property type="project" value="InterPro"/>
</dbReference>
<dbReference type="PROSITE" id="PS00041">
    <property type="entry name" value="HTH_ARAC_FAMILY_1"/>
    <property type="match status" value="1"/>
</dbReference>
<proteinExistence type="predicted"/>
<keyword evidence="2" id="KW-0238">DNA-binding</keyword>
<dbReference type="InterPro" id="IPR009057">
    <property type="entry name" value="Homeodomain-like_sf"/>
</dbReference>
<dbReference type="SUPFAM" id="SSF51182">
    <property type="entry name" value="RmlC-like cupins"/>
    <property type="match status" value="1"/>
</dbReference>
<dbReference type="SMART" id="SM00342">
    <property type="entry name" value="HTH_ARAC"/>
    <property type="match status" value="1"/>
</dbReference>
<dbReference type="SUPFAM" id="SSF46689">
    <property type="entry name" value="Homeodomain-like"/>
    <property type="match status" value="2"/>
</dbReference>
<dbReference type="KEGG" id="run:DR864_12755"/>
<keyword evidence="3" id="KW-0804">Transcription</keyword>
<dbReference type="Proteomes" id="UP000251993">
    <property type="component" value="Chromosome"/>
</dbReference>
<dbReference type="PROSITE" id="PS01124">
    <property type="entry name" value="HTH_ARAC_FAMILY_2"/>
    <property type="match status" value="1"/>
</dbReference>
<gene>
    <name evidence="5" type="ORF">DR864_12755</name>
</gene>
<evidence type="ECO:0000313" key="6">
    <source>
        <dbReference type="Proteomes" id="UP000251993"/>
    </source>
</evidence>
<evidence type="ECO:0000259" key="4">
    <source>
        <dbReference type="PROSITE" id="PS01124"/>
    </source>
</evidence>
<dbReference type="Pfam" id="PF02311">
    <property type="entry name" value="AraC_binding"/>
    <property type="match status" value="1"/>
</dbReference>
<dbReference type="RefSeq" id="WP_114067346.1">
    <property type="nucleotide sequence ID" value="NZ_CP030850.1"/>
</dbReference>
<feature type="domain" description="HTH araC/xylS-type" evidence="4">
    <location>
        <begin position="187"/>
        <end position="285"/>
    </location>
</feature>
<reference evidence="5 6" key="1">
    <citation type="submission" date="2018-07" db="EMBL/GenBank/DDBJ databases">
        <title>Genome sequencing of Runella.</title>
        <authorList>
            <person name="Baek M.-G."/>
            <person name="Yi H."/>
        </authorList>
    </citation>
    <scope>NUCLEOTIDE SEQUENCE [LARGE SCALE GENOMIC DNA]</scope>
    <source>
        <strain evidence="5 6">HYN0085</strain>
    </source>
</reference>
<accession>A0A344TIU2</accession>
<name>A0A344TIU2_9BACT</name>
<protein>
    <submittedName>
        <fullName evidence="5">AraC family transcriptional regulator</fullName>
    </submittedName>
</protein>
<dbReference type="OrthoDB" id="792101at2"/>
<dbReference type="PANTHER" id="PTHR43280:SF27">
    <property type="entry name" value="TRANSCRIPTIONAL REGULATOR MTLR"/>
    <property type="match status" value="1"/>
</dbReference>
<dbReference type="EMBL" id="CP030850">
    <property type="protein sequence ID" value="AXE18563.1"/>
    <property type="molecule type" value="Genomic_DNA"/>
</dbReference>
<dbReference type="Gene3D" id="1.10.10.60">
    <property type="entry name" value="Homeodomain-like"/>
    <property type="match status" value="2"/>
</dbReference>
<sequence length="290" mass="32970">MKPTFALLPDFATSQTLFVAKEIIRPAFATDFHFHDECQLVYIRSGAGTRIIGGSIEHFEAGDLTFVGPRVPHVWYSKPKPNDTDNPDVSLTLYINPVKIVDHLKFFVDTQSLKSFFQQSTRGLSIVGTKKEVMTNLLQNMIHQKNVPLLASFIQILDLLLDPEELVWLNGASILSAYSNDAKGRVAQLMDFIQQNFRAEITLEKAASVAGLQLHSFCRFFKMLTHRTFSDFINEVRIGFACQLLQQTDLPITQVAFESGYSNISYFNRSFRKIHRITPKEFRAQMSTLP</sequence>
<dbReference type="InterPro" id="IPR011051">
    <property type="entry name" value="RmlC_Cupin_sf"/>
</dbReference>
<organism evidence="5 6">
    <name type="scientific">Runella rosea</name>
    <dbReference type="NCBI Taxonomy" id="2259595"/>
    <lineage>
        <taxon>Bacteria</taxon>
        <taxon>Pseudomonadati</taxon>
        <taxon>Bacteroidota</taxon>
        <taxon>Cytophagia</taxon>
        <taxon>Cytophagales</taxon>
        <taxon>Spirosomataceae</taxon>
        <taxon>Runella</taxon>
    </lineage>
</organism>
<dbReference type="PRINTS" id="PR00032">
    <property type="entry name" value="HTHARAC"/>
</dbReference>
<dbReference type="PANTHER" id="PTHR43280">
    <property type="entry name" value="ARAC-FAMILY TRANSCRIPTIONAL REGULATOR"/>
    <property type="match status" value="1"/>
</dbReference>
<evidence type="ECO:0000256" key="2">
    <source>
        <dbReference type="ARBA" id="ARBA00023125"/>
    </source>
</evidence>
<evidence type="ECO:0000313" key="5">
    <source>
        <dbReference type="EMBL" id="AXE18563.1"/>
    </source>
</evidence>
<dbReference type="GO" id="GO:0003700">
    <property type="term" value="F:DNA-binding transcription factor activity"/>
    <property type="evidence" value="ECO:0007669"/>
    <property type="project" value="InterPro"/>
</dbReference>
<dbReference type="InterPro" id="IPR003313">
    <property type="entry name" value="AraC-bd"/>
</dbReference>
<keyword evidence="6" id="KW-1185">Reference proteome</keyword>
<dbReference type="InterPro" id="IPR014710">
    <property type="entry name" value="RmlC-like_jellyroll"/>
</dbReference>
<dbReference type="Gene3D" id="2.60.120.10">
    <property type="entry name" value="Jelly Rolls"/>
    <property type="match status" value="1"/>
</dbReference>
<dbReference type="Pfam" id="PF12833">
    <property type="entry name" value="HTH_18"/>
    <property type="match status" value="1"/>
</dbReference>
<evidence type="ECO:0000256" key="3">
    <source>
        <dbReference type="ARBA" id="ARBA00023163"/>
    </source>
</evidence>
<dbReference type="AlphaFoldDB" id="A0A344TIU2"/>